<name>A0ABU1ZX54_9CORY</name>
<accession>A0ABU1ZX54</accession>
<proteinExistence type="predicted"/>
<keyword evidence="2" id="KW-0808">Transferase</keyword>
<evidence type="ECO:0000313" key="2">
    <source>
        <dbReference type="EMBL" id="MDR7329440.1"/>
    </source>
</evidence>
<dbReference type="Gene3D" id="3.90.1200.10">
    <property type="match status" value="1"/>
</dbReference>
<feature type="domain" description="Aminoglycoside phosphotransferase" evidence="1">
    <location>
        <begin position="84"/>
        <end position="278"/>
    </location>
</feature>
<keyword evidence="3" id="KW-1185">Reference proteome</keyword>
<sequence>MVSTPLNDGMAKESRTTVLNPTEIVDVAEDLLSNRCGGSQELHDVEQLTGSGAATVLRARVAPSPFLQQRSVVLKYIPETGDKLDDAALLREVAAYQFTNSLSEEVRPGPVLLAHDIAKRIIVLTDSGDGDTFDDLLRHRGTEERREILRNLGSSLGRMHAATAGKEQAFETLLARLLRNHPEIAELHEQRDESLGFAVTAGVEILEAGGISVPREVRTLADESNTRLTVGRARAFTPFDLSPDNIIVSDKTHFLDYEWAAFRDVAFDIACVIAGFPQFVSTRPITDDEAVIFIESWVEEVSDIWPNARNEDMLHSRITIALIGWAMSSLSLMRYGSLSGVVAQTARAVDAQKAEEYPSLLRPASEAPFTQDELLVRRDFYETFEALQRFAAAGRAPEHPVVAAFAAEVAARVAEPGLK</sequence>
<reference evidence="2" key="1">
    <citation type="submission" date="2023-07" db="EMBL/GenBank/DDBJ databases">
        <title>Sequencing the genomes of 1000 actinobacteria strains.</title>
        <authorList>
            <person name="Klenk H.-P."/>
        </authorList>
    </citation>
    <scope>NUCLEOTIDE SEQUENCE</scope>
    <source>
        <strain evidence="2">DSM 107476</strain>
    </source>
</reference>
<dbReference type="InterPro" id="IPR011009">
    <property type="entry name" value="Kinase-like_dom_sf"/>
</dbReference>
<dbReference type="Proteomes" id="UP001180840">
    <property type="component" value="Unassembled WGS sequence"/>
</dbReference>
<dbReference type="EMBL" id="JAVDXZ010000001">
    <property type="protein sequence ID" value="MDR7329440.1"/>
    <property type="molecule type" value="Genomic_DNA"/>
</dbReference>
<dbReference type="Pfam" id="PF01636">
    <property type="entry name" value="APH"/>
    <property type="match status" value="1"/>
</dbReference>
<gene>
    <name evidence="2" type="ORF">J2S39_001116</name>
</gene>
<protein>
    <submittedName>
        <fullName evidence="2">tRNA A-37 threonylcarbamoyl transferase component Bud32</fullName>
    </submittedName>
</protein>
<dbReference type="GO" id="GO:0016740">
    <property type="term" value="F:transferase activity"/>
    <property type="evidence" value="ECO:0007669"/>
    <property type="project" value="UniProtKB-KW"/>
</dbReference>
<dbReference type="SUPFAM" id="SSF56112">
    <property type="entry name" value="Protein kinase-like (PK-like)"/>
    <property type="match status" value="1"/>
</dbReference>
<evidence type="ECO:0000313" key="3">
    <source>
        <dbReference type="Proteomes" id="UP001180840"/>
    </source>
</evidence>
<dbReference type="InterPro" id="IPR002575">
    <property type="entry name" value="Aminoglycoside_PTrfase"/>
</dbReference>
<evidence type="ECO:0000259" key="1">
    <source>
        <dbReference type="Pfam" id="PF01636"/>
    </source>
</evidence>
<comment type="caution">
    <text evidence="2">The sequence shown here is derived from an EMBL/GenBank/DDBJ whole genome shotgun (WGS) entry which is preliminary data.</text>
</comment>
<organism evidence="2 3">
    <name type="scientific">Corynebacterium guangdongense</name>
    <dbReference type="NCBI Taxonomy" id="1783348"/>
    <lineage>
        <taxon>Bacteria</taxon>
        <taxon>Bacillati</taxon>
        <taxon>Actinomycetota</taxon>
        <taxon>Actinomycetes</taxon>
        <taxon>Mycobacteriales</taxon>
        <taxon>Corynebacteriaceae</taxon>
        <taxon>Corynebacterium</taxon>
    </lineage>
</organism>